<accession>A0A6A6D723</accession>
<keyword evidence="3" id="KW-1185">Reference proteome</keyword>
<name>A0A6A6D723_9PEZI</name>
<gene>
    <name evidence="2" type="ORF">K469DRAFT_78997</name>
</gene>
<protein>
    <submittedName>
        <fullName evidence="2">Uncharacterized protein</fullName>
    </submittedName>
</protein>
<sequence length="350" mass="38986">MVSNTDIDSWVRAEYRRRYCNADGIRFKAFKAEIFRKSLNSVRPGSDKAIQAAVDRLDNELYKLPHQRLDELVAWVTKECSQKLVDKQGLFCKKAILIDSLARKRPEYHPRRIRQVVNTVEKSNIARATNARKVNGATSKAMPVEANSALRKSNNSGPVNSTSANDSSKITQASQPKLGQASIKQVSHKRPVTTPKPTLGSVDLGAKKPSTKNSNGHAQFKIHPLENFQFQLELGNIPQLNDTKRLIPESTQNEALSQKPKQWDLSSFAQQDPLLSESSNQATSSLKELFPGPFPTPFPLSAPNNPKIAPTSIKDDLLSRNLKQLSLSNATRSQVRSGMIMELIQRLINI</sequence>
<feature type="compositionally biased region" description="Polar residues" evidence="1">
    <location>
        <begin position="150"/>
        <end position="185"/>
    </location>
</feature>
<dbReference type="EMBL" id="ML994741">
    <property type="protein sequence ID" value="KAF2175167.1"/>
    <property type="molecule type" value="Genomic_DNA"/>
</dbReference>
<dbReference type="Proteomes" id="UP000800200">
    <property type="component" value="Unassembled WGS sequence"/>
</dbReference>
<proteinExistence type="predicted"/>
<evidence type="ECO:0000256" key="1">
    <source>
        <dbReference type="SAM" id="MobiDB-lite"/>
    </source>
</evidence>
<evidence type="ECO:0000313" key="2">
    <source>
        <dbReference type="EMBL" id="KAF2175167.1"/>
    </source>
</evidence>
<evidence type="ECO:0000313" key="3">
    <source>
        <dbReference type="Proteomes" id="UP000800200"/>
    </source>
</evidence>
<dbReference type="AlphaFoldDB" id="A0A6A6D723"/>
<reference evidence="2" key="1">
    <citation type="journal article" date="2020" name="Stud. Mycol.">
        <title>101 Dothideomycetes genomes: a test case for predicting lifestyles and emergence of pathogens.</title>
        <authorList>
            <person name="Haridas S."/>
            <person name="Albert R."/>
            <person name="Binder M."/>
            <person name="Bloem J."/>
            <person name="Labutti K."/>
            <person name="Salamov A."/>
            <person name="Andreopoulos B."/>
            <person name="Baker S."/>
            <person name="Barry K."/>
            <person name="Bills G."/>
            <person name="Bluhm B."/>
            <person name="Cannon C."/>
            <person name="Castanera R."/>
            <person name="Culley D."/>
            <person name="Daum C."/>
            <person name="Ezra D."/>
            <person name="Gonzalez J."/>
            <person name="Henrissat B."/>
            <person name="Kuo A."/>
            <person name="Liang C."/>
            <person name="Lipzen A."/>
            <person name="Lutzoni F."/>
            <person name="Magnuson J."/>
            <person name="Mondo S."/>
            <person name="Nolan M."/>
            <person name="Ohm R."/>
            <person name="Pangilinan J."/>
            <person name="Park H.-J."/>
            <person name="Ramirez L."/>
            <person name="Alfaro M."/>
            <person name="Sun H."/>
            <person name="Tritt A."/>
            <person name="Yoshinaga Y."/>
            <person name="Zwiers L.-H."/>
            <person name="Turgeon B."/>
            <person name="Goodwin S."/>
            <person name="Spatafora J."/>
            <person name="Crous P."/>
            <person name="Grigoriev I."/>
        </authorList>
    </citation>
    <scope>NUCLEOTIDE SEQUENCE</scope>
    <source>
        <strain evidence="2">CBS 207.26</strain>
    </source>
</reference>
<organism evidence="2 3">
    <name type="scientific">Zopfia rhizophila CBS 207.26</name>
    <dbReference type="NCBI Taxonomy" id="1314779"/>
    <lineage>
        <taxon>Eukaryota</taxon>
        <taxon>Fungi</taxon>
        <taxon>Dikarya</taxon>
        <taxon>Ascomycota</taxon>
        <taxon>Pezizomycotina</taxon>
        <taxon>Dothideomycetes</taxon>
        <taxon>Dothideomycetes incertae sedis</taxon>
        <taxon>Zopfiaceae</taxon>
        <taxon>Zopfia</taxon>
    </lineage>
</organism>
<feature type="region of interest" description="Disordered" evidence="1">
    <location>
        <begin position="148"/>
        <end position="215"/>
    </location>
</feature>